<reference evidence="8" key="1">
    <citation type="submission" date="2020-11" db="EMBL/GenBank/DDBJ databases">
        <authorList>
            <consortium name="DOE Joint Genome Institute"/>
            <person name="Ahrendt S."/>
            <person name="Riley R."/>
            <person name="Andreopoulos W."/>
            <person name="Labutti K."/>
            <person name="Pangilinan J."/>
            <person name="Ruiz-Duenas F.J."/>
            <person name="Barrasa J.M."/>
            <person name="Sanchez-Garcia M."/>
            <person name="Camarero S."/>
            <person name="Miyauchi S."/>
            <person name="Serrano A."/>
            <person name="Linde D."/>
            <person name="Babiker R."/>
            <person name="Drula E."/>
            <person name="Ayuso-Fernandez I."/>
            <person name="Pacheco R."/>
            <person name="Padilla G."/>
            <person name="Ferreira P."/>
            <person name="Barriuso J."/>
            <person name="Kellner H."/>
            <person name="Castanera R."/>
            <person name="Alfaro M."/>
            <person name="Ramirez L."/>
            <person name="Pisabarro A.G."/>
            <person name="Kuo A."/>
            <person name="Tritt A."/>
            <person name="Lipzen A."/>
            <person name="He G."/>
            <person name="Yan M."/>
            <person name="Ng V."/>
            <person name="Cullen D."/>
            <person name="Martin F."/>
            <person name="Rosso M.-N."/>
            <person name="Henrissat B."/>
            <person name="Hibbett D."/>
            <person name="Martinez A.T."/>
            <person name="Grigoriev I.V."/>
        </authorList>
    </citation>
    <scope>NUCLEOTIDE SEQUENCE</scope>
    <source>
        <strain evidence="8">CBS 506.95</strain>
    </source>
</reference>
<feature type="domain" description="PIG-P" evidence="7">
    <location>
        <begin position="35"/>
        <end position="156"/>
    </location>
</feature>
<gene>
    <name evidence="8" type="ORF">CPB83DRAFT_789353</name>
</gene>
<evidence type="ECO:0000256" key="3">
    <source>
        <dbReference type="ARBA" id="ARBA00022989"/>
    </source>
</evidence>
<dbReference type="PANTHER" id="PTHR46346:SF1">
    <property type="entry name" value="PHOSPHATIDYLINOSITOL N-ACETYLGLUCOSAMINYLTRANSFERASE SUBUNIT P"/>
    <property type="match status" value="1"/>
</dbReference>
<feature type="region of interest" description="Disordered" evidence="5">
    <location>
        <begin position="1"/>
        <end position="28"/>
    </location>
</feature>
<keyword evidence="4 6" id="KW-0472">Membrane</keyword>
<evidence type="ECO:0000313" key="9">
    <source>
        <dbReference type="Proteomes" id="UP000807306"/>
    </source>
</evidence>
<proteinExistence type="predicted"/>
<feature type="compositionally biased region" description="Polar residues" evidence="5">
    <location>
        <begin position="1"/>
        <end position="19"/>
    </location>
</feature>
<evidence type="ECO:0000259" key="7">
    <source>
        <dbReference type="Pfam" id="PF08510"/>
    </source>
</evidence>
<protein>
    <submittedName>
        <fullName evidence="8">PIG-P-domain-containing protein</fullName>
    </submittedName>
</protein>
<comment type="caution">
    <text evidence="8">The sequence shown here is derived from an EMBL/GenBank/DDBJ whole genome shotgun (WGS) entry which is preliminary data.</text>
</comment>
<feature type="transmembrane region" description="Helical" evidence="6">
    <location>
        <begin position="79"/>
        <end position="101"/>
    </location>
</feature>
<evidence type="ECO:0000313" key="8">
    <source>
        <dbReference type="EMBL" id="KAF9529932.1"/>
    </source>
</evidence>
<evidence type="ECO:0000256" key="4">
    <source>
        <dbReference type="ARBA" id="ARBA00023136"/>
    </source>
</evidence>
<dbReference type="GO" id="GO:0005783">
    <property type="term" value="C:endoplasmic reticulum"/>
    <property type="evidence" value="ECO:0007669"/>
    <property type="project" value="TreeGrafter"/>
</dbReference>
<dbReference type="EMBL" id="MU157843">
    <property type="protein sequence ID" value="KAF9529932.1"/>
    <property type="molecule type" value="Genomic_DNA"/>
</dbReference>
<dbReference type="PANTHER" id="PTHR46346">
    <property type="entry name" value="PHOSPHATIDYLINOSITOL N-ACETYLGLUCOSAMINYLTRANSFERASE SUBUNIT P"/>
    <property type="match status" value="1"/>
</dbReference>
<dbReference type="GO" id="GO:0016020">
    <property type="term" value="C:membrane"/>
    <property type="evidence" value="ECO:0007669"/>
    <property type="project" value="UniProtKB-SubCell"/>
</dbReference>
<dbReference type="Pfam" id="PF08510">
    <property type="entry name" value="PIG-P"/>
    <property type="match status" value="1"/>
</dbReference>
<comment type="subcellular location">
    <subcellularLocation>
        <location evidence="1">Membrane</location>
        <topology evidence="1">Multi-pass membrane protein</topology>
    </subcellularLocation>
</comment>
<dbReference type="Proteomes" id="UP000807306">
    <property type="component" value="Unassembled WGS sequence"/>
</dbReference>
<feature type="transmembrane region" description="Helical" evidence="6">
    <location>
        <begin position="37"/>
        <end position="59"/>
    </location>
</feature>
<organism evidence="8 9">
    <name type="scientific">Crepidotus variabilis</name>
    <dbReference type="NCBI Taxonomy" id="179855"/>
    <lineage>
        <taxon>Eukaryota</taxon>
        <taxon>Fungi</taxon>
        <taxon>Dikarya</taxon>
        <taxon>Basidiomycota</taxon>
        <taxon>Agaricomycotina</taxon>
        <taxon>Agaricomycetes</taxon>
        <taxon>Agaricomycetidae</taxon>
        <taxon>Agaricales</taxon>
        <taxon>Agaricineae</taxon>
        <taxon>Crepidotaceae</taxon>
        <taxon>Crepidotus</taxon>
    </lineage>
</organism>
<accession>A0A9P6EJE3</accession>
<dbReference type="GO" id="GO:0006506">
    <property type="term" value="P:GPI anchor biosynthetic process"/>
    <property type="evidence" value="ECO:0007669"/>
    <property type="project" value="TreeGrafter"/>
</dbReference>
<evidence type="ECO:0000256" key="5">
    <source>
        <dbReference type="SAM" id="MobiDB-lite"/>
    </source>
</evidence>
<sequence>MDNTPSNLQLDTSPRSSTAPIPWPPQSEERRSRASEFYGFVAWTSTYLLFVLYVLWAVLPDEWIRRTGVTWYPNREWALLVPAWSIVVVISTYIAYSAIALRATPAFHEMSSVADSRVALPSEDDTLRNPYFKSAHRNSIPELYDIPIGVVNSVLYHDTLHSAAIKRKASQKPPG</sequence>
<keyword evidence="9" id="KW-1185">Reference proteome</keyword>
<dbReference type="OrthoDB" id="690928at2759"/>
<dbReference type="InterPro" id="IPR052263">
    <property type="entry name" value="GPI_Anchor_Biosynth"/>
</dbReference>
<name>A0A9P6EJE3_9AGAR</name>
<dbReference type="InterPro" id="IPR013717">
    <property type="entry name" value="PIG-P"/>
</dbReference>
<evidence type="ECO:0000256" key="2">
    <source>
        <dbReference type="ARBA" id="ARBA00022692"/>
    </source>
</evidence>
<keyword evidence="3 6" id="KW-1133">Transmembrane helix</keyword>
<evidence type="ECO:0000256" key="1">
    <source>
        <dbReference type="ARBA" id="ARBA00004141"/>
    </source>
</evidence>
<dbReference type="AlphaFoldDB" id="A0A9P6EJE3"/>
<evidence type="ECO:0000256" key="6">
    <source>
        <dbReference type="SAM" id="Phobius"/>
    </source>
</evidence>
<keyword evidence="2 6" id="KW-0812">Transmembrane</keyword>